<dbReference type="AlphaFoldDB" id="A0A223KVP0"/>
<dbReference type="Proteomes" id="UP000215224">
    <property type="component" value="Chromosome"/>
</dbReference>
<evidence type="ECO:0000313" key="1">
    <source>
        <dbReference type="EMBL" id="AST93545.1"/>
    </source>
</evidence>
<organism evidence="1 2">
    <name type="scientific">Sutcliffiella cohnii</name>
    <dbReference type="NCBI Taxonomy" id="33932"/>
    <lineage>
        <taxon>Bacteria</taxon>
        <taxon>Bacillati</taxon>
        <taxon>Bacillota</taxon>
        <taxon>Bacilli</taxon>
        <taxon>Bacillales</taxon>
        <taxon>Bacillaceae</taxon>
        <taxon>Sutcliffiella</taxon>
    </lineage>
</organism>
<dbReference type="KEGG" id="bcoh:BC6307_20875"/>
<accession>A0A223KVP0</accession>
<sequence length="177" mass="20618">MEFNDFGLLPPGDYKLTIEQLKNSLLVIGPQDGTIWDAEWRAFLVDQLELMVKQLWSVGVNDIFIDGSFVENKAHPNDIDGYFECDVKDLQTLVRELNIQEPDKIWTWDSKSRKPYKGYTKKQLPMWHKYRVELYPHYGFGPGTGILDKYGNNLLFPSAFRQTRDTFQPKGIVKIVK</sequence>
<name>A0A223KVP0_9BACI</name>
<protein>
    <submittedName>
        <fullName evidence="1">Uncharacterized protein</fullName>
    </submittedName>
</protein>
<dbReference type="EMBL" id="CP018866">
    <property type="protein sequence ID" value="AST93545.1"/>
    <property type="molecule type" value="Genomic_DNA"/>
</dbReference>
<evidence type="ECO:0000313" key="2">
    <source>
        <dbReference type="Proteomes" id="UP000215224"/>
    </source>
</evidence>
<proteinExistence type="predicted"/>
<dbReference type="InterPro" id="IPR053860">
    <property type="entry name" value="DUF6932"/>
</dbReference>
<keyword evidence="2" id="KW-1185">Reference proteome</keyword>
<dbReference type="Pfam" id="PF22014">
    <property type="entry name" value="DUF6932"/>
    <property type="match status" value="1"/>
</dbReference>
<gene>
    <name evidence="1" type="ORF">BC6307_20875</name>
</gene>
<reference evidence="1 2" key="1">
    <citation type="submission" date="2016-12" db="EMBL/GenBank/DDBJ databases">
        <title>The whole genome sequencing and assembly of Bacillus cohnii DSM 6307T strain.</title>
        <authorList>
            <person name="Lee Y.-J."/>
            <person name="Yi H."/>
            <person name="Bahn Y.-S."/>
            <person name="Kim J.F."/>
            <person name="Lee D.-W."/>
        </authorList>
    </citation>
    <scope>NUCLEOTIDE SEQUENCE [LARGE SCALE GENOMIC DNA]</scope>
    <source>
        <strain evidence="1 2">DSM 6307</strain>
    </source>
</reference>
<dbReference type="RefSeq" id="WP_066421922.1">
    <property type="nucleotide sequence ID" value="NZ_CP018866.1"/>
</dbReference>